<keyword evidence="2" id="KW-1185">Reference proteome</keyword>
<accession>A0ACC2CNQ3</accession>
<comment type="caution">
    <text evidence="1">The sequence shown here is derived from an EMBL/GenBank/DDBJ whole genome shotgun (WGS) entry which is preliminary data.</text>
</comment>
<evidence type="ECO:0000313" key="2">
    <source>
        <dbReference type="Proteomes" id="UP001162992"/>
    </source>
</evidence>
<proteinExistence type="predicted"/>
<dbReference type="EMBL" id="CM055100">
    <property type="protein sequence ID" value="KAJ7543631.1"/>
    <property type="molecule type" value="Genomic_DNA"/>
</dbReference>
<evidence type="ECO:0000313" key="1">
    <source>
        <dbReference type="EMBL" id="KAJ7543631.1"/>
    </source>
</evidence>
<sequence>MQSSWKFVRCTSAVSFFCSPLNFLAVSTALTNINAYSHCASSTKHLNPPLRCIAASLHSPLPSSNALSSAFPGSSATSFLANIQATSFFLAEKSDTLNAHSVLSSGSTEIEAASEDRKQGQNFAEERGASMLSVRINVTGDIADSLAESLMCFGASSCSIEEATVDEFQEKEMFSTGPSTWEGQTCQLWDQSCITVLFAPELDVGECIAWAVDSIGLREMPAYTIEEADDQDWIQKVQDVFRPVEVASGLWIVPRWCVPPDPAAINVMLDPGLAFGTGDHPTTRLCLRWLHQNIKGGEHILDYGTGSGILSITALKIGARKAAGVDIDPMAISSAQANALINNLDSCKLQVFLAASNEDNPPPFERFKFDIVVANILMLPLLQLVERITNYAKPGGRVAVSGIVTDQVDKVVASYSVHLENVHVWEDDGWACVSGTRKV</sequence>
<reference evidence="2" key="1">
    <citation type="journal article" date="2024" name="Proc. Natl. Acad. Sci. U.S.A.">
        <title>Extraordinary preservation of gene collinearity over three hundred million years revealed in homosporous lycophytes.</title>
        <authorList>
            <person name="Li C."/>
            <person name="Wickell D."/>
            <person name="Kuo L.Y."/>
            <person name="Chen X."/>
            <person name="Nie B."/>
            <person name="Liao X."/>
            <person name="Peng D."/>
            <person name="Ji J."/>
            <person name="Jenkins J."/>
            <person name="Williams M."/>
            <person name="Shu S."/>
            <person name="Plott C."/>
            <person name="Barry K."/>
            <person name="Rajasekar S."/>
            <person name="Grimwood J."/>
            <person name="Han X."/>
            <person name="Sun S."/>
            <person name="Hou Z."/>
            <person name="He W."/>
            <person name="Dai G."/>
            <person name="Sun C."/>
            <person name="Schmutz J."/>
            <person name="Leebens-Mack J.H."/>
            <person name="Li F.W."/>
            <person name="Wang L."/>
        </authorList>
    </citation>
    <scope>NUCLEOTIDE SEQUENCE [LARGE SCALE GENOMIC DNA]</scope>
    <source>
        <strain evidence="2">cv. PW_Plant_1</strain>
    </source>
</reference>
<organism evidence="1 2">
    <name type="scientific">Diphasiastrum complanatum</name>
    <name type="common">Issler's clubmoss</name>
    <name type="synonym">Lycopodium complanatum</name>
    <dbReference type="NCBI Taxonomy" id="34168"/>
    <lineage>
        <taxon>Eukaryota</taxon>
        <taxon>Viridiplantae</taxon>
        <taxon>Streptophyta</taxon>
        <taxon>Embryophyta</taxon>
        <taxon>Tracheophyta</taxon>
        <taxon>Lycopodiopsida</taxon>
        <taxon>Lycopodiales</taxon>
        <taxon>Lycopodiaceae</taxon>
        <taxon>Lycopodioideae</taxon>
        <taxon>Diphasiastrum</taxon>
    </lineage>
</organism>
<protein>
    <submittedName>
        <fullName evidence="1">Uncharacterized protein</fullName>
    </submittedName>
</protein>
<dbReference type="Proteomes" id="UP001162992">
    <property type="component" value="Chromosome 9"/>
</dbReference>
<name>A0ACC2CNQ3_DIPCM</name>
<gene>
    <name evidence="1" type="ORF">O6H91_09G045900</name>
</gene>